<dbReference type="AlphaFoldDB" id="A0A7W7FTE2"/>
<gene>
    <name evidence="9" type="ORF">HNR67_004199</name>
</gene>
<evidence type="ECO:0000256" key="1">
    <source>
        <dbReference type="ARBA" id="ARBA00004651"/>
    </source>
</evidence>
<protein>
    <submittedName>
        <fullName evidence="9">Putative ABC transport system permease protein</fullName>
    </submittedName>
</protein>
<name>A0A7W7FTE2_9PSEU</name>
<evidence type="ECO:0000313" key="9">
    <source>
        <dbReference type="EMBL" id="MBB4678081.1"/>
    </source>
</evidence>
<accession>A0A7W7FTE2</accession>
<dbReference type="RefSeq" id="WP_185003953.1">
    <property type="nucleotide sequence ID" value="NZ_BAAAUI010000041.1"/>
</dbReference>
<dbReference type="InterPro" id="IPR050250">
    <property type="entry name" value="Macrolide_Exporter_MacB"/>
</dbReference>
<dbReference type="InterPro" id="IPR003838">
    <property type="entry name" value="ABC3_permease_C"/>
</dbReference>
<comment type="caution">
    <text evidence="9">The sequence shown here is derived from an EMBL/GenBank/DDBJ whole genome shotgun (WGS) entry which is preliminary data.</text>
</comment>
<evidence type="ECO:0000256" key="4">
    <source>
        <dbReference type="ARBA" id="ARBA00022989"/>
    </source>
</evidence>
<feature type="domain" description="ABC3 transporter permease C-terminal" evidence="8">
    <location>
        <begin position="235"/>
        <end position="305"/>
    </location>
</feature>
<feature type="transmembrane region" description="Helical" evidence="7">
    <location>
        <begin position="276"/>
        <end position="298"/>
    </location>
</feature>
<dbReference type="GO" id="GO:0022857">
    <property type="term" value="F:transmembrane transporter activity"/>
    <property type="evidence" value="ECO:0007669"/>
    <property type="project" value="TreeGrafter"/>
</dbReference>
<feature type="transmembrane region" description="Helical" evidence="7">
    <location>
        <begin position="20"/>
        <end position="41"/>
    </location>
</feature>
<dbReference type="GO" id="GO:0005886">
    <property type="term" value="C:plasma membrane"/>
    <property type="evidence" value="ECO:0007669"/>
    <property type="project" value="UniProtKB-SubCell"/>
</dbReference>
<feature type="transmembrane region" description="Helical" evidence="7">
    <location>
        <begin position="232"/>
        <end position="256"/>
    </location>
</feature>
<dbReference type="PANTHER" id="PTHR30572:SF4">
    <property type="entry name" value="ABC TRANSPORTER PERMEASE YTRF"/>
    <property type="match status" value="1"/>
</dbReference>
<dbReference type="PANTHER" id="PTHR30572">
    <property type="entry name" value="MEMBRANE COMPONENT OF TRANSPORTER-RELATED"/>
    <property type="match status" value="1"/>
</dbReference>
<dbReference type="EMBL" id="JACHMH010000001">
    <property type="protein sequence ID" value="MBB4678081.1"/>
    <property type="molecule type" value="Genomic_DNA"/>
</dbReference>
<evidence type="ECO:0000256" key="7">
    <source>
        <dbReference type="SAM" id="Phobius"/>
    </source>
</evidence>
<evidence type="ECO:0000259" key="8">
    <source>
        <dbReference type="Pfam" id="PF02687"/>
    </source>
</evidence>
<evidence type="ECO:0000256" key="5">
    <source>
        <dbReference type="ARBA" id="ARBA00023136"/>
    </source>
</evidence>
<keyword evidence="5 7" id="KW-0472">Membrane</keyword>
<keyword evidence="4 7" id="KW-1133">Transmembrane helix</keyword>
<keyword evidence="10" id="KW-1185">Reference proteome</keyword>
<comment type="subcellular location">
    <subcellularLocation>
        <location evidence="1">Cell membrane</location>
        <topology evidence="1">Multi-pass membrane protein</topology>
    </subcellularLocation>
</comment>
<organism evidence="9 10">
    <name type="scientific">Crossiella cryophila</name>
    <dbReference type="NCBI Taxonomy" id="43355"/>
    <lineage>
        <taxon>Bacteria</taxon>
        <taxon>Bacillati</taxon>
        <taxon>Actinomycetota</taxon>
        <taxon>Actinomycetes</taxon>
        <taxon>Pseudonocardiales</taxon>
        <taxon>Pseudonocardiaceae</taxon>
        <taxon>Crossiella</taxon>
    </lineage>
</organism>
<evidence type="ECO:0000256" key="6">
    <source>
        <dbReference type="ARBA" id="ARBA00038076"/>
    </source>
</evidence>
<dbReference type="Proteomes" id="UP000533598">
    <property type="component" value="Unassembled WGS sequence"/>
</dbReference>
<dbReference type="PROSITE" id="PS51257">
    <property type="entry name" value="PROKAR_LIPOPROTEIN"/>
    <property type="match status" value="1"/>
</dbReference>
<sequence length="337" mass="35473">MTHRTLLIAWRNLRQYRGRLTPLILVTVLGCLLALLAAGLVGRAAERTRAGIAEGPALRTIELRATPERTDTLALTSGNLDKLRGVENLGAVEPTLQAAFGIKTDTVPGELLYATVPQDSRRPPVTASTRPELFPLRDNEVVLPARIQGTGLEVTATRQVAPGQGEPLTERIQVAGLYDPAYADPALTVRLAAAKAGVPEADFLSQQGYSSANVLVAQADEVPAALELLSTFAYLVLALLLAFSLFSGLTLAGSFVRGRTREIGVLKAIGFPRRRILALLLTELAIAGLLAGAAGVLLGNLAVAAATAGLGGRTLLGALRPAIRAAALPPERALREW</sequence>
<evidence type="ECO:0000256" key="2">
    <source>
        <dbReference type="ARBA" id="ARBA00022475"/>
    </source>
</evidence>
<keyword evidence="3 7" id="KW-0812">Transmembrane</keyword>
<comment type="similarity">
    <text evidence="6">Belongs to the ABC-4 integral membrane protein family.</text>
</comment>
<keyword evidence="2" id="KW-1003">Cell membrane</keyword>
<proteinExistence type="inferred from homology"/>
<evidence type="ECO:0000313" key="10">
    <source>
        <dbReference type="Proteomes" id="UP000533598"/>
    </source>
</evidence>
<dbReference type="Pfam" id="PF02687">
    <property type="entry name" value="FtsX"/>
    <property type="match status" value="1"/>
</dbReference>
<evidence type="ECO:0000256" key="3">
    <source>
        <dbReference type="ARBA" id="ARBA00022692"/>
    </source>
</evidence>
<reference evidence="9 10" key="1">
    <citation type="submission" date="2020-08" db="EMBL/GenBank/DDBJ databases">
        <title>Sequencing the genomes of 1000 actinobacteria strains.</title>
        <authorList>
            <person name="Klenk H.-P."/>
        </authorList>
    </citation>
    <scope>NUCLEOTIDE SEQUENCE [LARGE SCALE GENOMIC DNA]</scope>
    <source>
        <strain evidence="9 10">DSM 44230</strain>
    </source>
</reference>